<dbReference type="InterPro" id="IPR001441">
    <property type="entry name" value="UPP_synth-like"/>
</dbReference>
<evidence type="ECO:0000256" key="2">
    <source>
        <dbReference type="HAMAP-Rule" id="MF_01139"/>
    </source>
</evidence>
<feature type="binding site" evidence="2">
    <location>
        <begin position="72"/>
        <end position="74"/>
    </location>
    <ligand>
        <name>substrate</name>
    </ligand>
</feature>
<protein>
    <recommendedName>
        <fullName evidence="2">Isoprenyl transferase</fullName>
        <ecNumber evidence="2">2.5.1.-</ecNumber>
    </recommendedName>
</protein>
<comment type="function">
    <text evidence="2">Catalyzes the condensation of isopentenyl diphosphate (IPP) with allylic pyrophosphates generating different type of terpenoids.</text>
</comment>
<feature type="active site" evidence="2">
    <location>
        <position position="27"/>
    </location>
</feature>
<dbReference type="Pfam" id="PF01255">
    <property type="entry name" value="Prenyltransf"/>
    <property type="match status" value="1"/>
</dbReference>
<feature type="binding site" evidence="2">
    <location>
        <position position="44"/>
    </location>
    <ligand>
        <name>substrate</name>
    </ligand>
</feature>
<dbReference type="EMBL" id="JABFRW010000055">
    <property type="protein sequence ID" value="NOT33584.1"/>
    <property type="molecule type" value="Genomic_DNA"/>
</dbReference>
<gene>
    <name evidence="3" type="primary">uppS</name>
    <name evidence="3" type="ORF">HOP12_05360</name>
</gene>
<comment type="similarity">
    <text evidence="2">Belongs to the UPP synthase family.</text>
</comment>
<feature type="binding site" evidence="2">
    <location>
        <position position="32"/>
    </location>
    <ligand>
        <name>substrate</name>
    </ligand>
</feature>
<evidence type="ECO:0000313" key="3">
    <source>
        <dbReference type="EMBL" id="NOT33584.1"/>
    </source>
</evidence>
<comment type="caution">
    <text evidence="3">The sequence shown here is derived from an EMBL/GenBank/DDBJ whole genome shotgun (WGS) entry which is preliminary data.</text>
</comment>
<dbReference type="NCBIfam" id="TIGR00055">
    <property type="entry name" value="uppS"/>
    <property type="match status" value="1"/>
</dbReference>
<dbReference type="GO" id="GO:0005829">
    <property type="term" value="C:cytosol"/>
    <property type="evidence" value="ECO:0007669"/>
    <property type="project" value="TreeGrafter"/>
</dbReference>
<sequence>MTHDFALQSTRPTRLLEPPRHVAIIMDGNGRWAAARGLDRRDGHRAGAEALRKVLTAAPPLGVRTLTVYAFSADNWRRPKAEVGFLLDLFRDTLTEQFLRCVEQGIRVEFIGRRDRLPRALVAGLVTLERATARARRIRLRVALDYSSRDAILAAASGWAASGEAAERPPRDLFAHWLALADAASAREARLPMQAAPDVDLLIRTGGERRLSDFLLWECAYAELHFTDLAWPDFGADALVEAVHEYRARERRFGGLASAGEVASPAAPIAHASPRLKLEDRPWKS</sequence>
<comment type="subunit">
    <text evidence="2">Homodimer.</text>
</comment>
<dbReference type="CDD" id="cd00475">
    <property type="entry name" value="Cis_IPPS"/>
    <property type="match status" value="1"/>
</dbReference>
<keyword evidence="2" id="KW-0479">Metal-binding</keyword>
<evidence type="ECO:0000256" key="1">
    <source>
        <dbReference type="ARBA" id="ARBA00022679"/>
    </source>
</evidence>
<dbReference type="GO" id="GO:0008834">
    <property type="term" value="F:ditrans,polycis-undecaprenyl-diphosphate synthase [(2E,6E)-farnesyl-diphosphate specific] activity"/>
    <property type="evidence" value="ECO:0007669"/>
    <property type="project" value="TreeGrafter"/>
</dbReference>
<dbReference type="PANTHER" id="PTHR10291:SF0">
    <property type="entry name" value="DEHYDRODOLICHYL DIPHOSPHATE SYNTHASE 2"/>
    <property type="match status" value="1"/>
</dbReference>
<feature type="binding site" evidence="2">
    <location>
        <position position="204"/>
    </location>
    <ligand>
        <name>substrate</name>
    </ligand>
</feature>
<comment type="cofactor">
    <cofactor evidence="2">
        <name>Mg(2+)</name>
        <dbReference type="ChEBI" id="CHEBI:18420"/>
    </cofactor>
    <text evidence="2">Binds 2 magnesium ions per subunit.</text>
</comment>
<dbReference type="InterPro" id="IPR036424">
    <property type="entry name" value="UPP_synth-like_sf"/>
</dbReference>
<dbReference type="GO" id="GO:0000287">
    <property type="term" value="F:magnesium ion binding"/>
    <property type="evidence" value="ECO:0007669"/>
    <property type="project" value="UniProtKB-UniRule"/>
</dbReference>
<feature type="binding site" evidence="2">
    <location>
        <begin position="210"/>
        <end position="212"/>
    </location>
    <ligand>
        <name>substrate</name>
    </ligand>
</feature>
<keyword evidence="1 2" id="KW-0808">Transferase</keyword>
<dbReference type="Proteomes" id="UP000580839">
    <property type="component" value="Unassembled WGS sequence"/>
</dbReference>
<feature type="active site" description="Proton acceptor" evidence="2">
    <location>
        <position position="75"/>
    </location>
</feature>
<proteinExistence type="inferred from homology"/>
<evidence type="ECO:0000313" key="4">
    <source>
        <dbReference type="Proteomes" id="UP000580839"/>
    </source>
</evidence>
<feature type="binding site" evidence="2">
    <location>
        <position position="76"/>
    </location>
    <ligand>
        <name>substrate</name>
    </ligand>
</feature>
<feature type="binding site" evidence="2">
    <location>
        <begin position="28"/>
        <end position="31"/>
    </location>
    <ligand>
        <name>substrate</name>
    </ligand>
</feature>
<dbReference type="GO" id="GO:0016094">
    <property type="term" value="P:polyprenol biosynthetic process"/>
    <property type="evidence" value="ECO:0007669"/>
    <property type="project" value="TreeGrafter"/>
</dbReference>
<dbReference type="HAMAP" id="MF_01139">
    <property type="entry name" value="ISPT"/>
    <property type="match status" value="1"/>
</dbReference>
<keyword evidence="2" id="KW-0460">Magnesium</keyword>
<reference evidence="3 4" key="1">
    <citation type="submission" date="2020-04" db="EMBL/GenBank/DDBJ databases">
        <title>Metagenomic profiling of ammonia- and methane-oxidizing microorganisms in a Dutch drinking water treatment plant.</title>
        <authorList>
            <person name="Poghosyan L."/>
            <person name="Leucker S."/>
        </authorList>
    </citation>
    <scope>NUCLEOTIDE SEQUENCE [LARGE SCALE GENOMIC DNA]</scope>
    <source>
        <strain evidence="3">S-RSF-IL-03</strain>
    </source>
</reference>
<dbReference type="SUPFAM" id="SSF64005">
    <property type="entry name" value="Undecaprenyl diphosphate synthase"/>
    <property type="match status" value="1"/>
</dbReference>
<feature type="binding site" evidence="2">
    <location>
        <position position="27"/>
    </location>
    <ligand>
        <name>Mg(2+)</name>
        <dbReference type="ChEBI" id="CHEBI:18420"/>
    </ligand>
</feature>
<dbReference type="EC" id="2.5.1.-" evidence="2"/>
<feature type="binding site" evidence="2">
    <location>
        <position position="40"/>
    </location>
    <ligand>
        <name>substrate</name>
    </ligand>
</feature>
<feature type="binding site" evidence="2">
    <location>
        <position position="223"/>
    </location>
    <ligand>
        <name>Mg(2+)</name>
        <dbReference type="ChEBI" id="CHEBI:18420"/>
    </ligand>
</feature>
<dbReference type="Gene3D" id="3.40.1180.10">
    <property type="entry name" value="Decaprenyl diphosphate synthase-like"/>
    <property type="match status" value="1"/>
</dbReference>
<dbReference type="PANTHER" id="PTHR10291">
    <property type="entry name" value="DEHYDRODOLICHYL DIPHOSPHATE SYNTHASE FAMILY MEMBER"/>
    <property type="match status" value="1"/>
</dbReference>
<organism evidence="3 4">
    <name type="scientific">Eiseniibacteriota bacterium</name>
    <dbReference type="NCBI Taxonomy" id="2212470"/>
    <lineage>
        <taxon>Bacteria</taxon>
        <taxon>Candidatus Eiseniibacteriota</taxon>
    </lineage>
</organism>
<accession>A0A849SLW0</accession>
<dbReference type="InterPro" id="IPR018520">
    <property type="entry name" value="UPP_synth-like_CS"/>
</dbReference>
<name>A0A849SLW0_UNCEI</name>
<feature type="binding site" evidence="2">
    <location>
        <position position="78"/>
    </location>
    <ligand>
        <name>substrate</name>
    </ligand>
</feature>
<dbReference type="AlphaFoldDB" id="A0A849SLW0"/>
<dbReference type="PROSITE" id="PS01066">
    <property type="entry name" value="UPP_SYNTHASE"/>
    <property type="match status" value="1"/>
</dbReference>